<sequence length="162" mass="17546">MTGCDVFEKADNCHPELVSGSALLKTASGSEVGKANETGLPFNGSPFSEENLFFVPERGSVLHALSKDGFMVLDEGPTVALYSAQRVFTLKRTAILRIEMLKQVQMTPRKGFRLQDRGLVNRTGLPIQGFAANEVVIQTAVLGSPSNCHPELVSGSGRRPHY</sequence>
<dbReference type="Proteomes" id="UP000002881">
    <property type="component" value="Chromosome"/>
</dbReference>
<dbReference type="HOGENOM" id="CLU_1633450_0_0_0"/>
<keyword evidence="3" id="KW-1185">Reference proteome</keyword>
<evidence type="ECO:0000313" key="2">
    <source>
        <dbReference type="EMBL" id="AFK07421.1"/>
    </source>
</evidence>
<dbReference type="KEGG" id="mpg:Theba_1698"/>
<protein>
    <submittedName>
        <fullName evidence="2">Uncharacterized protein</fullName>
    </submittedName>
</protein>
<dbReference type="EMBL" id="CP003532">
    <property type="protein sequence ID" value="AFK07421.1"/>
    <property type="molecule type" value="Genomic_DNA"/>
</dbReference>
<dbReference type="RefSeq" id="WP_014731252.1">
    <property type="nucleotide sequence ID" value="NC_017934.1"/>
</dbReference>
<proteinExistence type="predicted"/>
<reference evidence="2 3" key="1">
    <citation type="journal article" date="2012" name="Genome Biol. Evol.">
        <title>Genome Sequence of the Mesophilic Thermotogales Bacterium Mesotoga prima MesG1.Ag.4.2 Reveals the Largest Thermotogales Genome To Date.</title>
        <authorList>
            <person name="Zhaxybayeva O."/>
            <person name="Swithers K.S."/>
            <person name="Foght J."/>
            <person name="Green A.G."/>
            <person name="Bruce D."/>
            <person name="Detter C."/>
            <person name="Han S."/>
            <person name="Teshima H."/>
            <person name="Han J."/>
            <person name="Woyke T."/>
            <person name="Pitluck S."/>
            <person name="Nolan M."/>
            <person name="Ivanova N."/>
            <person name="Pati A."/>
            <person name="Land M.L."/>
            <person name="Dlutek M."/>
            <person name="Doolittle W.F."/>
            <person name="Noll K.M."/>
            <person name="Nesbo C.L."/>
        </authorList>
    </citation>
    <scope>NUCLEOTIDE SEQUENCE [LARGE SCALE GENOMIC DNA]</scope>
    <source>
        <strain evidence="3">mesG1.Ag.4.2</strain>
        <strain evidence="2">MesG1.Ag.4.2</strain>
    </source>
</reference>
<dbReference type="KEGG" id="mpg:Theba_1765"/>
<name>I2F668_9BACT</name>
<gene>
    <name evidence="1" type="ORF">Theba_1698</name>
    <name evidence="2" type="ORF">Theba_1765</name>
</gene>
<evidence type="ECO:0000313" key="1">
    <source>
        <dbReference type="EMBL" id="AFK07358.1"/>
    </source>
</evidence>
<accession>I2F668</accession>
<evidence type="ECO:0000313" key="3">
    <source>
        <dbReference type="Proteomes" id="UP000002881"/>
    </source>
</evidence>
<dbReference type="GeneID" id="87107536"/>
<dbReference type="EMBL" id="CP003532">
    <property type="protein sequence ID" value="AFK07358.1"/>
    <property type="molecule type" value="Genomic_DNA"/>
</dbReference>
<organism evidence="2 3">
    <name type="scientific">Mesotoga prima MesG1.Ag.4.2</name>
    <dbReference type="NCBI Taxonomy" id="660470"/>
    <lineage>
        <taxon>Bacteria</taxon>
        <taxon>Thermotogati</taxon>
        <taxon>Thermotogota</taxon>
        <taxon>Thermotogae</taxon>
        <taxon>Kosmotogales</taxon>
        <taxon>Kosmotogaceae</taxon>
        <taxon>Mesotoga</taxon>
    </lineage>
</organism>
<dbReference type="AlphaFoldDB" id="I2F668"/>